<feature type="transmembrane region" description="Helical" evidence="6">
    <location>
        <begin position="198"/>
        <end position="217"/>
    </location>
</feature>
<evidence type="ECO:0000256" key="3">
    <source>
        <dbReference type="ARBA" id="ARBA00022989"/>
    </source>
</evidence>
<keyword evidence="9" id="KW-1185">Reference proteome</keyword>
<keyword evidence="2 6" id="KW-0812">Transmembrane</keyword>
<feature type="compositionally biased region" description="Basic and acidic residues" evidence="5">
    <location>
        <begin position="43"/>
        <end position="52"/>
    </location>
</feature>
<keyword evidence="3 6" id="KW-1133">Transmembrane helix</keyword>
<dbReference type="OrthoDB" id="413079at2759"/>
<accession>A0A2N3N857</accession>
<protein>
    <recommendedName>
        <fullName evidence="7">Major facilitator superfamily (MFS) profile domain-containing protein</fullName>
    </recommendedName>
</protein>
<dbReference type="VEuPathDB" id="FungiDB:jhhlp_004960"/>
<evidence type="ECO:0000313" key="9">
    <source>
        <dbReference type="Proteomes" id="UP000233524"/>
    </source>
</evidence>
<dbReference type="InterPro" id="IPR011701">
    <property type="entry name" value="MFS"/>
</dbReference>
<feature type="transmembrane region" description="Helical" evidence="6">
    <location>
        <begin position="138"/>
        <end position="160"/>
    </location>
</feature>
<dbReference type="SUPFAM" id="SSF103473">
    <property type="entry name" value="MFS general substrate transporter"/>
    <property type="match status" value="1"/>
</dbReference>
<feature type="transmembrane region" description="Helical" evidence="6">
    <location>
        <begin position="276"/>
        <end position="297"/>
    </location>
</feature>
<feature type="transmembrane region" description="Helical" evidence="6">
    <location>
        <begin position="229"/>
        <end position="249"/>
    </location>
</feature>
<dbReference type="InterPro" id="IPR020846">
    <property type="entry name" value="MFS_dom"/>
</dbReference>
<dbReference type="PANTHER" id="PTHR23514:SF15">
    <property type="entry name" value="TRANSPORTER, PUTATIVE (AFU_ORTHOLOGUE AFUA_8G05090)-RELATED"/>
    <property type="match status" value="1"/>
</dbReference>
<dbReference type="FunCoup" id="A0A2N3N857">
    <property type="interactions" value="14"/>
</dbReference>
<feature type="transmembrane region" description="Helical" evidence="6">
    <location>
        <begin position="108"/>
        <end position="131"/>
    </location>
</feature>
<dbReference type="InterPro" id="IPR051788">
    <property type="entry name" value="MFS_Transporter"/>
</dbReference>
<dbReference type="Gene3D" id="1.20.1250.20">
    <property type="entry name" value="MFS general substrate transporter like domains"/>
    <property type="match status" value="1"/>
</dbReference>
<feature type="compositionally biased region" description="Polar residues" evidence="5">
    <location>
        <begin position="54"/>
        <end position="65"/>
    </location>
</feature>
<feature type="transmembrane region" description="Helical" evidence="6">
    <location>
        <begin position="430"/>
        <end position="453"/>
    </location>
</feature>
<evidence type="ECO:0000256" key="2">
    <source>
        <dbReference type="ARBA" id="ARBA00022692"/>
    </source>
</evidence>
<proteinExistence type="predicted"/>
<name>A0A2N3N857_9PEZI</name>
<feature type="transmembrane region" description="Helical" evidence="6">
    <location>
        <begin position="312"/>
        <end position="330"/>
    </location>
</feature>
<evidence type="ECO:0000256" key="6">
    <source>
        <dbReference type="SAM" id="Phobius"/>
    </source>
</evidence>
<dbReference type="EMBL" id="NLAX01000095">
    <property type="protein sequence ID" value="PKS08574.1"/>
    <property type="molecule type" value="Genomic_DNA"/>
</dbReference>
<evidence type="ECO:0000256" key="4">
    <source>
        <dbReference type="ARBA" id="ARBA00023136"/>
    </source>
</evidence>
<feature type="region of interest" description="Disordered" evidence="5">
    <location>
        <begin position="20"/>
        <end position="65"/>
    </location>
</feature>
<dbReference type="AlphaFoldDB" id="A0A2N3N857"/>
<comment type="caution">
    <text evidence="8">The sequence shown here is derived from an EMBL/GenBank/DDBJ whole genome shotgun (WGS) entry which is preliminary data.</text>
</comment>
<feature type="transmembrane region" description="Helical" evidence="6">
    <location>
        <begin position="166"/>
        <end position="186"/>
    </location>
</feature>
<feature type="domain" description="Major facilitator superfamily (MFS) profile" evidence="7">
    <location>
        <begin position="275"/>
        <end position="457"/>
    </location>
</feature>
<feature type="transmembrane region" description="Helical" evidence="6">
    <location>
        <begin position="367"/>
        <end position="389"/>
    </location>
</feature>
<feature type="transmembrane region" description="Helical" evidence="6">
    <location>
        <begin position="342"/>
        <end position="361"/>
    </location>
</feature>
<organism evidence="8 9">
    <name type="scientific">Lomentospora prolificans</name>
    <dbReference type="NCBI Taxonomy" id="41688"/>
    <lineage>
        <taxon>Eukaryota</taxon>
        <taxon>Fungi</taxon>
        <taxon>Dikarya</taxon>
        <taxon>Ascomycota</taxon>
        <taxon>Pezizomycotina</taxon>
        <taxon>Sordariomycetes</taxon>
        <taxon>Hypocreomycetidae</taxon>
        <taxon>Microascales</taxon>
        <taxon>Microascaceae</taxon>
        <taxon>Lomentospora</taxon>
    </lineage>
</organism>
<dbReference type="GO" id="GO:0016020">
    <property type="term" value="C:membrane"/>
    <property type="evidence" value="ECO:0007669"/>
    <property type="project" value="UniProtKB-SubCell"/>
</dbReference>
<dbReference type="Pfam" id="PF07690">
    <property type="entry name" value="MFS_1"/>
    <property type="match status" value="1"/>
</dbReference>
<dbReference type="PROSITE" id="PS50850">
    <property type="entry name" value="MFS"/>
    <property type="match status" value="1"/>
</dbReference>
<feature type="transmembrane region" description="Helical" evidence="6">
    <location>
        <begin position="396"/>
        <end position="418"/>
    </location>
</feature>
<evidence type="ECO:0000256" key="1">
    <source>
        <dbReference type="ARBA" id="ARBA00004141"/>
    </source>
</evidence>
<comment type="subcellular location">
    <subcellularLocation>
        <location evidence="1">Membrane</location>
        <topology evidence="1">Multi-pass membrane protein</topology>
    </subcellularLocation>
</comment>
<dbReference type="PANTHER" id="PTHR23514">
    <property type="entry name" value="BYPASS OF STOP CODON PROTEIN 6"/>
    <property type="match status" value="1"/>
</dbReference>
<evidence type="ECO:0000313" key="8">
    <source>
        <dbReference type="EMBL" id="PKS08574.1"/>
    </source>
</evidence>
<sequence length="457" mass="49059">MFQQQQQTLLEFPMEPLPKEPLPIVLPPTTRAPALESQSIPSREARSLRAFDSESGNPPEGTQTFIDRSATSAPVAKILAACWAISVAGMNDAATGALIPYIQPAYDIGTLFVAIVYLVNFSGWLIAAFTVAHIAGRLGMGGTFVVGAASQLVAYALNFWKPPFPLFAFSFFFSGFGVALQCAQANTFVAGLDNAHRWLGLVHASYGLGAFITPIAATTLASRTAYWNYYYLVLLGCCVANVTLQFFAFRKELFKPPPPGTNAGAQMRSALSKRAVWILSMFFFVYVGGEVTVGGWVVEFLISVRNGVPSKVGYVASGFWGGLAVGRIILADITNKLGERRMIFAYILIGLIMQLMFWFIPDVVANAVVVSLLGFVIGPFFPAGISVITKLLPKDLHIASIGFCSSIGQAGSAAFPFLTGAIASKAGVMVLQPVMVGLLVGMFILWALIPGVWRPAE</sequence>
<gene>
    <name evidence="8" type="ORF">jhhlp_004960</name>
</gene>
<dbReference type="FunFam" id="1.20.1250.20:FF:000286">
    <property type="entry name" value="MFS efflux transporter"/>
    <property type="match status" value="1"/>
</dbReference>
<evidence type="ECO:0000259" key="7">
    <source>
        <dbReference type="PROSITE" id="PS50850"/>
    </source>
</evidence>
<dbReference type="Proteomes" id="UP000233524">
    <property type="component" value="Unassembled WGS sequence"/>
</dbReference>
<keyword evidence="4 6" id="KW-0472">Membrane</keyword>
<reference evidence="8 9" key="1">
    <citation type="journal article" date="2017" name="G3 (Bethesda)">
        <title>First Draft Genome Sequence of the Pathogenic Fungus Lomentospora prolificans (Formerly Scedosporium prolificans).</title>
        <authorList>
            <person name="Luo R."/>
            <person name="Zimin A."/>
            <person name="Workman R."/>
            <person name="Fan Y."/>
            <person name="Pertea G."/>
            <person name="Grossman N."/>
            <person name="Wear M.P."/>
            <person name="Jia B."/>
            <person name="Miller H."/>
            <person name="Casadevall A."/>
            <person name="Timp W."/>
            <person name="Zhang S.X."/>
            <person name="Salzberg S.L."/>
        </authorList>
    </citation>
    <scope>NUCLEOTIDE SEQUENCE [LARGE SCALE GENOMIC DNA]</scope>
    <source>
        <strain evidence="8 9">JHH-5317</strain>
    </source>
</reference>
<evidence type="ECO:0000256" key="5">
    <source>
        <dbReference type="SAM" id="MobiDB-lite"/>
    </source>
</evidence>
<dbReference type="InParanoid" id="A0A2N3N857"/>
<dbReference type="InterPro" id="IPR036259">
    <property type="entry name" value="MFS_trans_sf"/>
</dbReference>
<dbReference type="GO" id="GO:0022857">
    <property type="term" value="F:transmembrane transporter activity"/>
    <property type="evidence" value="ECO:0007669"/>
    <property type="project" value="InterPro"/>
</dbReference>